<reference evidence="2" key="1">
    <citation type="submission" date="2023-06" db="EMBL/GenBank/DDBJ databases">
        <title>Genome-scale phylogeny and comparative genomics of the fungal order Sordariales.</title>
        <authorList>
            <consortium name="Lawrence Berkeley National Laboratory"/>
            <person name="Hensen N."/>
            <person name="Bonometti L."/>
            <person name="Westerberg I."/>
            <person name="Brannstrom I.O."/>
            <person name="Guillou S."/>
            <person name="Cros-Aarteil S."/>
            <person name="Calhoun S."/>
            <person name="Haridas S."/>
            <person name="Kuo A."/>
            <person name="Mondo S."/>
            <person name="Pangilinan J."/>
            <person name="Riley R."/>
            <person name="LaButti K."/>
            <person name="Andreopoulos B."/>
            <person name="Lipzen A."/>
            <person name="Chen C."/>
            <person name="Yanf M."/>
            <person name="Daum C."/>
            <person name="Ng V."/>
            <person name="Clum A."/>
            <person name="Steindorff A."/>
            <person name="Ohm R."/>
            <person name="Martin F."/>
            <person name="Silar P."/>
            <person name="Natvig D."/>
            <person name="Lalanne C."/>
            <person name="Gautier V."/>
            <person name="Ament-velasquez S.L."/>
            <person name="Kruys A."/>
            <person name="Hutchinson M.I."/>
            <person name="Powell A.J."/>
            <person name="Barry K."/>
            <person name="Miller A.N."/>
            <person name="Grigoriev I.V."/>
            <person name="Debuchy R."/>
            <person name="Gladieux P."/>
            <person name="Thoren M.H."/>
            <person name="Johannesson H."/>
        </authorList>
    </citation>
    <scope>NUCLEOTIDE SEQUENCE</scope>
    <source>
        <strain evidence="2">SMH3187-1</strain>
    </source>
</reference>
<keyword evidence="3" id="KW-1185">Reference proteome</keyword>
<dbReference type="AlphaFoldDB" id="A0AA40EEQ2"/>
<feature type="region of interest" description="Disordered" evidence="1">
    <location>
        <begin position="232"/>
        <end position="324"/>
    </location>
</feature>
<gene>
    <name evidence="2" type="ORF">B0T18DRAFT_475381</name>
</gene>
<evidence type="ECO:0000313" key="3">
    <source>
        <dbReference type="Proteomes" id="UP001172155"/>
    </source>
</evidence>
<dbReference type="Proteomes" id="UP001172155">
    <property type="component" value="Unassembled WGS sequence"/>
</dbReference>
<feature type="region of interest" description="Disordered" evidence="1">
    <location>
        <begin position="168"/>
        <end position="217"/>
    </location>
</feature>
<sequence length="324" mass="35870">RPPFARVPTDHSSGHLQRHQYTCQLFASDIKPVHSASSEVPRMAPHWRGVAETGSENTPPARRPLEPLGITSGVRPLSLAGPPLVMPRIDTSVAFEAARLAELGEPDVPSRERDQFVGFSLIRFTIFTLATLNSEPQARTHSHPYQFRRVDTTIVNVFNDWDPFSRRSLPEIQNPPRHSHSSETNNDDTVSTRTVFPNPLQASNARPPSSDFTFGSGIPRLVGPGLADRALASRQRRGRGTATVGTRQVATGPLGDNSTVLSGSMDGSAMESLPKRRKRTRESGRQGVDERRPVKTEENSEELDTDWLEDGEDELWQEARKSEA</sequence>
<feature type="compositionally biased region" description="Basic and acidic residues" evidence="1">
    <location>
        <begin position="281"/>
        <end position="298"/>
    </location>
</feature>
<name>A0AA40EEQ2_9PEZI</name>
<dbReference type="EMBL" id="JAUKUD010000007">
    <property type="protein sequence ID" value="KAK0738754.1"/>
    <property type="molecule type" value="Genomic_DNA"/>
</dbReference>
<evidence type="ECO:0000256" key="1">
    <source>
        <dbReference type="SAM" id="MobiDB-lite"/>
    </source>
</evidence>
<feature type="compositionally biased region" description="Acidic residues" evidence="1">
    <location>
        <begin position="299"/>
        <end position="316"/>
    </location>
</feature>
<feature type="compositionally biased region" description="Polar residues" evidence="1">
    <location>
        <begin position="182"/>
        <end position="213"/>
    </location>
</feature>
<organism evidence="2 3">
    <name type="scientific">Schizothecium vesticola</name>
    <dbReference type="NCBI Taxonomy" id="314040"/>
    <lineage>
        <taxon>Eukaryota</taxon>
        <taxon>Fungi</taxon>
        <taxon>Dikarya</taxon>
        <taxon>Ascomycota</taxon>
        <taxon>Pezizomycotina</taxon>
        <taxon>Sordariomycetes</taxon>
        <taxon>Sordariomycetidae</taxon>
        <taxon>Sordariales</taxon>
        <taxon>Schizotheciaceae</taxon>
        <taxon>Schizothecium</taxon>
    </lineage>
</organism>
<protein>
    <submittedName>
        <fullName evidence="2">Uncharacterized protein</fullName>
    </submittedName>
</protein>
<feature type="compositionally biased region" description="Low complexity" evidence="1">
    <location>
        <begin position="240"/>
        <end position="249"/>
    </location>
</feature>
<feature type="non-terminal residue" evidence="2">
    <location>
        <position position="1"/>
    </location>
</feature>
<accession>A0AA40EEQ2</accession>
<evidence type="ECO:0000313" key="2">
    <source>
        <dbReference type="EMBL" id="KAK0738754.1"/>
    </source>
</evidence>
<feature type="region of interest" description="Disordered" evidence="1">
    <location>
        <begin position="50"/>
        <end position="69"/>
    </location>
</feature>
<proteinExistence type="predicted"/>
<comment type="caution">
    <text evidence="2">The sequence shown here is derived from an EMBL/GenBank/DDBJ whole genome shotgun (WGS) entry which is preliminary data.</text>
</comment>